<dbReference type="SUPFAM" id="SSF47240">
    <property type="entry name" value="Ferritin-like"/>
    <property type="match status" value="1"/>
</dbReference>
<dbReference type="InterPro" id="IPR012347">
    <property type="entry name" value="Ferritin-like"/>
</dbReference>
<dbReference type="InterPro" id="IPR009078">
    <property type="entry name" value="Ferritin-like_SF"/>
</dbReference>
<dbReference type="AlphaFoldDB" id="A0A142EMH5"/>
<dbReference type="Gene3D" id="1.20.1260.10">
    <property type="match status" value="1"/>
</dbReference>
<sequence length="204" mass="22745">MKRLVIPFAFLVLALSGCQEEQTPLQTIQLSENELSTLLFTREEEKLAHDVYTYAFEKYGLAIFQNIASSESQHVSAILTVMNSYQIADPLSGSTSNGEFTNPILQRLYQDLIHRVDGSLGEAIQVGLLIEDMDIFDLEKAMSETSNTQIINVYSSLKCGSENHLRSFNNQAIVAGVEYTPEYISQDQYSSIISSARSSCQIPN</sequence>
<evidence type="ECO:0000259" key="1">
    <source>
        <dbReference type="Pfam" id="PF09968"/>
    </source>
</evidence>
<dbReference type="InterPro" id="IPR019243">
    <property type="entry name" value="DUF2202"/>
</dbReference>
<dbReference type="OrthoDB" id="9801086at2"/>
<dbReference type="STRING" id="1727163.AO498_07870"/>
<evidence type="ECO:0000313" key="2">
    <source>
        <dbReference type="EMBL" id="AMQ56330.1"/>
    </source>
</evidence>
<protein>
    <recommendedName>
        <fullName evidence="1">DUF2202 domain-containing protein</fullName>
    </recommendedName>
</protein>
<dbReference type="CDD" id="cd01048">
    <property type="entry name" value="Ferritin_like_AB2"/>
    <property type="match status" value="1"/>
</dbReference>
<dbReference type="Proteomes" id="UP000073816">
    <property type="component" value="Chromosome"/>
</dbReference>
<keyword evidence="3" id="KW-1185">Reference proteome</keyword>
<dbReference type="EMBL" id="CP012836">
    <property type="protein sequence ID" value="AMQ56330.1"/>
    <property type="molecule type" value="Genomic_DNA"/>
</dbReference>
<name>A0A142EMH5_9BACT</name>
<dbReference type="Pfam" id="PF09968">
    <property type="entry name" value="DUF2202"/>
    <property type="match status" value="1"/>
</dbReference>
<proteinExistence type="predicted"/>
<dbReference type="RefSeq" id="WP_067545678.1">
    <property type="nucleotide sequence ID" value="NZ_CP012836.1"/>
</dbReference>
<dbReference type="PROSITE" id="PS51257">
    <property type="entry name" value="PROKAR_LIPOPROTEIN"/>
    <property type="match status" value="1"/>
</dbReference>
<reference evidence="2 3" key="2">
    <citation type="journal article" date="2016" name="Genome Announc.">
        <title>Complete Genome Sequence of Algoriphagus sp. Strain M8-2, Isolated from a Brackish Lake.</title>
        <authorList>
            <person name="Muraguchi Y."/>
            <person name="Kushimoto K."/>
            <person name="Ohtsubo Y."/>
            <person name="Suzuki T."/>
            <person name="Dohra H."/>
            <person name="Kimbara K."/>
            <person name="Shintani M."/>
        </authorList>
    </citation>
    <scope>NUCLEOTIDE SEQUENCE [LARGE SCALE GENOMIC DNA]</scope>
    <source>
        <strain evidence="2 3">M8-2</strain>
    </source>
</reference>
<accession>A0A142EMH5</accession>
<dbReference type="KEGG" id="alm:AO498_07870"/>
<dbReference type="PATRIC" id="fig|1727163.4.peg.1637"/>
<organism evidence="2 3">
    <name type="scientific">Algoriphagus sanaruensis</name>
    <dbReference type="NCBI Taxonomy" id="1727163"/>
    <lineage>
        <taxon>Bacteria</taxon>
        <taxon>Pseudomonadati</taxon>
        <taxon>Bacteroidota</taxon>
        <taxon>Cytophagia</taxon>
        <taxon>Cytophagales</taxon>
        <taxon>Cyclobacteriaceae</taxon>
        <taxon>Algoriphagus</taxon>
    </lineage>
</organism>
<evidence type="ECO:0000313" key="3">
    <source>
        <dbReference type="Proteomes" id="UP000073816"/>
    </source>
</evidence>
<reference evidence="3" key="1">
    <citation type="submission" date="2015-09" db="EMBL/GenBank/DDBJ databases">
        <title>Complete sequence of Algoriphagus sp. M8-2.</title>
        <authorList>
            <person name="Shintani M."/>
        </authorList>
    </citation>
    <scope>NUCLEOTIDE SEQUENCE [LARGE SCALE GENOMIC DNA]</scope>
    <source>
        <strain evidence="3">M8-2</strain>
    </source>
</reference>
<gene>
    <name evidence="2" type="ORF">AO498_07870</name>
</gene>
<feature type="domain" description="DUF2202" evidence="1">
    <location>
        <begin position="36"/>
        <end position="195"/>
    </location>
</feature>